<dbReference type="Proteomes" id="UP000601768">
    <property type="component" value="Unassembled WGS sequence"/>
</dbReference>
<dbReference type="RefSeq" id="WP_186507872.1">
    <property type="nucleotide sequence ID" value="NZ_JACNEP010000016.1"/>
</dbReference>
<dbReference type="Gene3D" id="3.30.110.40">
    <property type="entry name" value="TusA-like domain"/>
    <property type="match status" value="1"/>
</dbReference>
<gene>
    <name evidence="2" type="ORF">H8B19_15860</name>
</gene>
<feature type="domain" description="UPF0033" evidence="1">
    <location>
        <begin position="3"/>
        <end position="68"/>
    </location>
</feature>
<sequence>MPQLDVSQLRCPMALLEVKRWLHQQVKATQCSLLITGEQECRDILRYLHMAGFTLLAQYWRGSQLQLTLTV</sequence>
<evidence type="ECO:0000313" key="3">
    <source>
        <dbReference type="Proteomes" id="UP000601768"/>
    </source>
</evidence>
<accession>A0A8J6IYB1</accession>
<protein>
    <submittedName>
        <fullName evidence="2">Sulfurtransferase TusA family protein</fullName>
    </submittedName>
</protein>
<organism evidence="2 3">
    <name type="scientific">Neptunicella marina</name>
    <dbReference type="NCBI Taxonomy" id="2125989"/>
    <lineage>
        <taxon>Bacteria</taxon>
        <taxon>Pseudomonadati</taxon>
        <taxon>Pseudomonadota</taxon>
        <taxon>Gammaproteobacteria</taxon>
        <taxon>Alteromonadales</taxon>
        <taxon>Alteromonadaceae</taxon>
        <taxon>Neptunicella</taxon>
    </lineage>
</organism>
<reference evidence="2" key="2">
    <citation type="submission" date="2020-08" db="EMBL/GenBank/DDBJ databases">
        <authorList>
            <person name="Lai Q."/>
        </authorList>
    </citation>
    <scope>NUCLEOTIDE SEQUENCE</scope>
    <source>
        <strain evidence="2">S27-2</strain>
    </source>
</reference>
<dbReference type="SUPFAM" id="SSF64307">
    <property type="entry name" value="SirA-like"/>
    <property type="match status" value="1"/>
</dbReference>
<dbReference type="AlphaFoldDB" id="A0A8J6IYB1"/>
<name>A0A8J6IYB1_9ALTE</name>
<dbReference type="Pfam" id="PF01206">
    <property type="entry name" value="TusA"/>
    <property type="match status" value="1"/>
</dbReference>
<evidence type="ECO:0000313" key="2">
    <source>
        <dbReference type="EMBL" id="MBC3767353.1"/>
    </source>
</evidence>
<proteinExistence type="predicted"/>
<dbReference type="InterPro" id="IPR036868">
    <property type="entry name" value="TusA-like_sf"/>
</dbReference>
<reference evidence="2" key="1">
    <citation type="journal article" date="2018" name="Int. J. Syst. Evol. Microbiol.">
        <title>Neptunicella marina gen. nov., sp. nov., isolated from surface seawater.</title>
        <authorList>
            <person name="Liu X."/>
            <person name="Lai Q."/>
            <person name="Du Y."/>
            <person name="Zhang X."/>
            <person name="Liu Z."/>
            <person name="Sun F."/>
            <person name="Shao Z."/>
        </authorList>
    </citation>
    <scope>NUCLEOTIDE SEQUENCE</scope>
    <source>
        <strain evidence="2">S27-2</strain>
    </source>
</reference>
<keyword evidence="3" id="KW-1185">Reference proteome</keyword>
<evidence type="ECO:0000259" key="1">
    <source>
        <dbReference type="Pfam" id="PF01206"/>
    </source>
</evidence>
<comment type="caution">
    <text evidence="2">The sequence shown here is derived from an EMBL/GenBank/DDBJ whole genome shotgun (WGS) entry which is preliminary data.</text>
</comment>
<dbReference type="EMBL" id="JACNEP010000016">
    <property type="protein sequence ID" value="MBC3767353.1"/>
    <property type="molecule type" value="Genomic_DNA"/>
</dbReference>
<dbReference type="InterPro" id="IPR001455">
    <property type="entry name" value="TusA-like"/>
</dbReference>